<evidence type="ECO:0000313" key="3">
    <source>
        <dbReference type="EMBL" id="MFN0256140.1"/>
    </source>
</evidence>
<dbReference type="Proteomes" id="UP001517247">
    <property type="component" value="Unassembled WGS sequence"/>
</dbReference>
<evidence type="ECO:0000313" key="4">
    <source>
        <dbReference type="Proteomes" id="UP001517247"/>
    </source>
</evidence>
<dbReference type="RefSeq" id="WP_138723237.1">
    <property type="nucleotide sequence ID" value="NZ_SSHJ02000006.1"/>
</dbReference>
<feature type="region of interest" description="Disordered" evidence="1">
    <location>
        <begin position="415"/>
        <end position="438"/>
    </location>
</feature>
<gene>
    <name evidence="3" type="ORF">E6A44_011185</name>
</gene>
<accession>A0ABW9J7N3</accession>
<feature type="chain" id="PRO_5047228942" description="Adhesin domain-containing protein" evidence="2">
    <location>
        <begin position="21"/>
        <end position="460"/>
    </location>
</feature>
<keyword evidence="4" id="KW-1185">Reference proteome</keyword>
<name>A0ABW9J7N3_9SPHI</name>
<protein>
    <recommendedName>
        <fullName evidence="5">Adhesin domain-containing protein</fullName>
    </recommendedName>
</protein>
<organism evidence="3 4">
    <name type="scientific">Pedobacter ureilyticus</name>
    <dbReference type="NCBI Taxonomy" id="1393051"/>
    <lineage>
        <taxon>Bacteria</taxon>
        <taxon>Pseudomonadati</taxon>
        <taxon>Bacteroidota</taxon>
        <taxon>Sphingobacteriia</taxon>
        <taxon>Sphingobacteriales</taxon>
        <taxon>Sphingobacteriaceae</taxon>
        <taxon>Pedobacter</taxon>
    </lineage>
</organism>
<proteinExistence type="predicted"/>
<evidence type="ECO:0000256" key="1">
    <source>
        <dbReference type="SAM" id="MobiDB-lite"/>
    </source>
</evidence>
<evidence type="ECO:0000256" key="2">
    <source>
        <dbReference type="SAM" id="SignalP"/>
    </source>
</evidence>
<dbReference type="EMBL" id="SSHJ02000006">
    <property type="protein sequence ID" value="MFN0256140.1"/>
    <property type="molecule type" value="Genomic_DNA"/>
</dbReference>
<sequence length="460" mass="49317">MKKIIFSISTLVWVFMQASAQVGALPPTPPTPAVPAVEAYSNSASNAITTVTTSTKTTRKGKTEVVSESYSTNLQQGQYDDPQRTKSFSKSYGIGRGDKVTISNIYGNLIFKTWDKNEVKVDADIRAFANSEDEAQKLIDNVSITSSKNGDEAVFKTQMENSNGNWGNGSRNGKRWRREVKIFMTVYLPSGVALTASQQYGNVELPDFSGPTALKVQYGKITTGDLNNANNFISAQYTTVNLQNVNKATIKQQYGSGLTVASVGDLNLTAQYATVRIGDVKRNASIRQQYGSGLSIASVGGNLDLDAQYASVKVGAIKGDAGIKIQYGSGLNIEHVDNLSLTAQYAAVMVGRLTGNMTAKAQYGSRFSVEKVEASSKIVNIDSEYLGVTLGFAPNYGGSFNVDTQYGSLKTGEGISAKRVGDDDERGSSSRKDYTGSIGRGGASNVKVSVRYSSATFRVN</sequence>
<keyword evidence="2" id="KW-0732">Signal</keyword>
<reference evidence="3 4" key="1">
    <citation type="submission" date="2024-12" db="EMBL/GenBank/DDBJ databases">
        <authorList>
            <person name="Hu S."/>
        </authorList>
    </citation>
    <scope>NUCLEOTIDE SEQUENCE [LARGE SCALE GENOMIC DNA]</scope>
    <source>
        <strain evidence="3 4">THG-T11</strain>
    </source>
</reference>
<evidence type="ECO:0008006" key="5">
    <source>
        <dbReference type="Google" id="ProtNLM"/>
    </source>
</evidence>
<feature type="signal peptide" evidence="2">
    <location>
        <begin position="1"/>
        <end position="20"/>
    </location>
</feature>
<comment type="caution">
    <text evidence="3">The sequence shown here is derived from an EMBL/GenBank/DDBJ whole genome shotgun (WGS) entry which is preliminary data.</text>
</comment>